<keyword evidence="2" id="KW-1185">Reference proteome</keyword>
<accession>A0A8I0MYJ4</accession>
<comment type="caution">
    <text evidence="1">The sequence shown here is derived from an EMBL/GenBank/DDBJ whole genome shotgun (WGS) entry which is preliminary data.</text>
</comment>
<dbReference type="Proteomes" id="UP000660708">
    <property type="component" value="Unassembled WGS sequence"/>
</dbReference>
<proteinExistence type="predicted"/>
<dbReference type="RefSeq" id="WP_147390225.1">
    <property type="nucleotide sequence ID" value="NZ_AQHF01000026.1"/>
</dbReference>
<sequence>MNKTTVILVAAALAGAGYVGVNYYVNDQIEQAITQKIAGFEADTGLDVDFASSSVDLLTRDVEITQLQISSLAQSAPELTIDKLSIAGYEQDKISPLTELEFVGIKLNSKADVFSQGTSPELLAATYHVKTSFSFDEASGDSEFALMVLADEVAQGDFTISLGNSKKLMEVSLAASKLDSQTLSLEQELQLQSQLMAAMQSLQFKSLALTINNQGKLSEFIESEVAQQEMTLADFRAAVAQQLQMMFLPQEVQQAINDFALGMNALSLSITSTHNQNFMALSQQLPVAMSQDPELLAELIKVEASGK</sequence>
<gene>
    <name evidence="1" type="ORF">PPEP_a2096</name>
</gene>
<protein>
    <recommendedName>
        <fullName evidence="3">DUF945 domain-containing protein</fullName>
    </recommendedName>
</protein>
<organism evidence="1 2">
    <name type="scientific">Pseudoalteromonas peptidolytica F12-50-A1</name>
    <dbReference type="NCBI Taxonomy" id="1315280"/>
    <lineage>
        <taxon>Bacteria</taxon>
        <taxon>Pseudomonadati</taxon>
        <taxon>Pseudomonadota</taxon>
        <taxon>Gammaproteobacteria</taxon>
        <taxon>Alteromonadales</taxon>
        <taxon>Pseudoalteromonadaceae</taxon>
        <taxon>Pseudoalteromonas</taxon>
    </lineage>
</organism>
<name>A0A8I0MYJ4_9GAMM</name>
<evidence type="ECO:0008006" key="3">
    <source>
        <dbReference type="Google" id="ProtNLM"/>
    </source>
</evidence>
<dbReference type="EMBL" id="AQHF01000026">
    <property type="protein sequence ID" value="MBE0347606.1"/>
    <property type="molecule type" value="Genomic_DNA"/>
</dbReference>
<reference evidence="1 2" key="1">
    <citation type="submission" date="2015-06" db="EMBL/GenBank/DDBJ databases">
        <title>Genome sequence of Pseudoalteromonas peptidolytica.</title>
        <authorList>
            <person name="Xie B.-B."/>
            <person name="Rong J.-C."/>
            <person name="Qin Q.-L."/>
            <person name="Zhang Y.-Z."/>
        </authorList>
    </citation>
    <scope>NUCLEOTIDE SEQUENCE [LARGE SCALE GENOMIC DNA]</scope>
    <source>
        <strain evidence="1 2">F12-50-A1</strain>
    </source>
</reference>
<dbReference type="AlphaFoldDB" id="A0A8I0MYJ4"/>
<evidence type="ECO:0000313" key="1">
    <source>
        <dbReference type="EMBL" id="MBE0347606.1"/>
    </source>
</evidence>
<evidence type="ECO:0000313" key="2">
    <source>
        <dbReference type="Proteomes" id="UP000660708"/>
    </source>
</evidence>